<dbReference type="PROSITE" id="PS00211">
    <property type="entry name" value="ABC_TRANSPORTER_1"/>
    <property type="match status" value="1"/>
</dbReference>
<evidence type="ECO:0000256" key="7">
    <source>
        <dbReference type="ARBA" id="ARBA00023136"/>
    </source>
</evidence>
<name>A0A9D1WQC0_9FIRM</name>
<dbReference type="SUPFAM" id="SSF52540">
    <property type="entry name" value="P-loop containing nucleoside triphosphate hydrolases"/>
    <property type="match status" value="1"/>
</dbReference>
<dbReference type="AlphaFoldDB" id="A0A9D1WQC0"/>
<dbReference type="FunFam" id="3.40.50.300:FF:000016">
    <property type="entry name" value="Oligopeptide ABC transporter ATP-binding component"/>
    <property type="match status" value="1"/>
</dbReference>
<dbReference type="PROSITE" id="PS50893">
    <property type="entry name" value="ABC_TRANSPORTER_2"/>
    <property type="match status" value="1"/>
</dbReference>
<accession>A0A9D1WQC0</accession>
<evidence type="ECO:0000256" key="3">
    <source>
        <dbReference type="ARBA" id="ARBA00022448"/>
    </source>
</evidence>
<evidence type="ECO:0000256" key="5">
    <source>
        <dbReference type="ARBA" id="ARBA00022741"/>
    </source>
</evidence>
<keyword evidence="3" id="KW-0813">Transport</keyword>
<keyword evidence="4" id="KW-1003">Cell membrane</keyword>
<evidence type="ECO:0000256" key="1">
    <source>
        <dbReference type="ARBA" id="ARBA00004202"/>
    </source>
</evidence>
<dbReference type="EMBL" id="DXES01000054">
    <property type="protein sequence ID" value="HIX65119.1"/>
    <property type="molecule type" value="Genomic_DNA"/>
</dbReference>
<evidence type="ECO:0000313" key="9">
    <source>
        <dbReference type="EMBL" id="HIX65119.1"/>
    </source>
</evidence>
<dbReference type="PANTHER" id="PTHR43297">
    <property type="entry name" value="OLIGOPEPTIDE TRANSPORT ATP-BINDING PROTEIN APPD"/>
    <property type="match status" value="1"/>
</dbReference>
<evidence type="ECO:0000313" key="10">
    <source>
        <dbReference type="Proteomes" id="UP000886800"/>
    </source>
</evidence>
<dbReference type="InterPro" id="IPR017871">
    <property type="entry name" value="ABC_transporter-like_CS"/>
</dbReference>
<dbReference type="Pfam" id="PF00005">
    <property type="entry name" value="ABC_tran"/>
    <property type="match status" value="1"/>
</dbReference>
<dbReference type="InterPro" id="IPR003593">
    <property type="entry name" value="AAA+_ATPase"/>
</dbReference>
<dbReference type="InterPro" id="IPR050388">
    <property type="entry name" value="ABC_Ni/Peptide_Import"/>
</dbReference>
<dbReference type="SMART" id="SM00382">
    <property type="entry name" value="AAA"/>
    <property type="match status" value="1"/>
</dbReference>
<comment type="subcellular location">
    <subcellularLocation>
        <location evidence="1">Cell membrane</location>
        <topology evidence="1">Peripheral membrane protein</topology>
    </subcellularLocation>
</comment>
<feature type="domain" description="ABC transporter" evidence="8">
    <location>
        <begin position="6"/>
        <end position="257"/>
    </location>
</feature>
<sequence>MSENLLEVKKLKTQFSGKNGTVTAVDEVSFSVRSGETLGIVGESGCGKSVTSLSILRLIPESAGKIVGGEILFKGEDLLKKTPKQMRHIRGNEIAMIFQDSMTGLNPVLTIGKQLTETITTHEKVTHKEAWDRAVQMLAKVGIPSPEARMKEFPHQLSGGMRQRVMIAMALSCNAALLIADEPTTALDVTIQAQILELMRELKEKEHTSIMLITHDMGVVAEMADNVMVMYAGKEMEYSDVRSIFKNPLHPYAKGLLASIPRLNQSSDAPLYTIKGSVPDLSNMPAGCRFCERCPEAMGICAEKEPGLFDVGGRKVRCWKFAPEGAGQDAE</sequence>
<evidence type="ECO:0000256" key="2">
    <source>
        <dbReference type="ARBA" id="ARBA00005417"/>
    </source>
</evidence>
<evidence type="ECO:0000256" key="4">
    <source>
        <dbReference type="ARBA" id="ARBA00022475"/>
    </source>
</evidence>
<comment type="similarity">
    <text evidence="2">Belongs to the ABC transporter superfamily.</text>
</comment>
<dbReference type="Gene3D" id="3.40.50.300">
    <property type="entry name" value="P-loop containing nucleotide triphosphate hydrolases"/>
    <property type="match status" value="1"/>
</dbReference>
<evidence type="ECO:0000259" key="8">
    <source>
        <dbReference type="PROSITE" id="PS50893"/>
    </source>
</evidence>
<keyword evidence="5" id="KW-0547">Nucleotide-binding</keyword>
<organism evidence="9 10">
    <name type="scientific">Candidatus Anaerotruncus excrementipullorum</name>
    <dbReference type="NCBI Taxonomy" id="2838465"/>
    <lineage>
        <taxon>Bacteria</taxon>
        <taxon>Bacillati</taxon>
        <taxon>Bacillota</taxon>
        <taxon>Clostridia</taxon>
        <taxon>Eubacteriales</taxon>
        <taxon>Oscillospiraceae</taxon>
        <taxon>Anaerotruncus</taxon>
    </lineage>
</organism>
<keyword evidence="7" id="KW-0472">Membrane</keyword>
<dbReference type="GO" id="GO:0015833">
    <property type="term" value="P:peptide transport"/>
    <property type="evidence" value="ECO:0007669"/>
    <property type="project" value="InterPro"/>
</dbReference>
<dbReference type="Pfam" id="PF08352">
    <property type="entry name" value="oligo_HPY"/>
    <property type="match status" value="1"/>
</dbReference>
<proteinExistence type="inferred from homology"/>
<dbReference type="GO" id="GO:0016887">
    <property type="term" value="F:ATP hydrolysis activity"/>
    <property type="evidence" value="ECO:0007669"/>
    <property type="project" value="InterPro"/>
</dbReference>
<dbReference type="InterPro" id="IPR013563">
    <property type="entry name" value="Oligopep_ABC_C"/>
</dbReference>
<comment type="caution">
    <text evidence="9">The sequence shown here is derived from an EMBL/GenBank/DDBJ whole genome shotgun (WGS) entry which is preliminary data.</text>
</comment>
<dbReference type="GO" id="GO:0005886">
    <property type="term" value="C:plasma membrane"/>
    <property type="evidence" value="ECO:0007669"/>
    <property type="project" value="UniProtKB-SubCell"/>
</dbReference>
<reference evidence="9" key="2">
    <citation type="submission" date="2021-04" db="EMBL/GenBank/DDBJ databases">
        <authorList>
            <person name="Gilroy R."/>
        </authorList>
    </citation>
    <scope>NUCLEOTIDE SEQUENCE</scope>
    <source>
        <strain evidence="9">CHK188-5543</strain>
    </source>
</reference>
<dbReference type="GO" id="GO:0005524">
    <property type="term" value="F:ATP binding"/>
    <property type="evidence" value="ECO:0007669"/>
    <property type="project" value="UniProtKB-KW"/>
</dbReference>
<evidence type="ECO:0000256" key="6">
    <source>
        <dbReference type="ARBA" id="ARBA00022840"/>
    </source>
</evidence>
<dbReference type="InterPro" id="IPR003439">
    <property type="entry name" value="ABC_transporter-like_ATP-bd"/>
</dbReference>
<dbReference type="PANTHER" id="PTHR43297:SF2">
    <property type="entry name" value="DIPEPTIDE TRANSPORT ATP-BINDING PROTEIN DPPD"/>
    <property type="match status" value="1"/>
</dbReference>
<gene>
    <name evidence="9" type="ORF">H9736_02605</name>
</gene>
<reference evidence="9" key="1">
    <citation type="journal article" date="2021" name="PeerJ">
        <title>Extensive microbial diversity within the chicken gut microbiome revealed by metagenomics and culture.</title>
        <authorList>
            <person name="Gilroy R."/>
            <person name="Ravi A."/>
            <person name="Getino M."/>
            <person name="Pursley I."/>
            <person name="Horton D.L."/>
            <person name="Alikhan N.F."/>
            <person name="Baker D."/>
            <person name="Gharbi K."/>
            <person name="Hall N."/>
            <person name="Watson M."/>
            <person name="Adriaenssens E.M."/>
            <person name="Foster-Nyarko E."/>
            <person name="Jarju S."/>
            <person name="Secka A."/>
            <person name="Antonio M."/>
            <person name="Oren A."/>
            <person name="Chaudhuri R.R."/>
            <person name="La Ragione R."/>
            <person name="Hildebrand F."/>
            <person name="Pallen M.J."/>
        </authorList>
    </citation>
    <scope>NUCLEOTIDE SEQUENCE</scope>
    <source>
        <strain evidence="9">CHK188-5543</strain>
    </source>
</reference>
<dbReference type="Proteomes" id="UP000886800">
    <property type="component" value="Unassembled WGS sequence"/>
</dbReference>
<dbReference type="InterPro" id="IPR027417">
    <property type="entry name" value="P-loop_NTPase"/>
</dbReference>
<keyword evidence="6 9" id="KW-0067">ATP-binding</keyword>
<dbReference type="CDD" id="cd03257">
    <property type="entry name" value="ABC_NikE_OppD_transporters"/>
    <property type="match status" value="1"/>
</dbReference>
<protein>
    <submittedName>
        <fullName evidence="9">ABC transporter ATP-binding protein</fullName>
    </submittedName>
</protein>
<dbReference type="NCBIfam" id="TIGR01727">
    <property type="entry name" value="oligo_HPY"/>
    <property type="match status" value="1"/>
</dbReference>